<dbReference type="PANTHER" id="PTHR12480">
    <property type="entry name" value="ARGININE DEMETHYLASE AND LYSYL-HYDROXYLASE JMJD"/>
    <property type="match status" value="1"/>
</dbReference>
<protein>
    <recommendedName>
        <fullName evidence="1">JmjC domain-containing protein</fullName>
    </recommendedName>
</protein>
<dbReference type="InterPro" id="IPR050910">
    <property type="entry name" value="JMJD6_ArgDemeth/LysHydrox"/>
</dbReference>
<keyword evidence="3" id="KW-1185">Reference proteome</keyword>
<dbReference type="InterPro" id="IPR003347">
    <property type="entry name" value="JmjC_dom"/>
</dbReference>
<dbReference type="SUPFAM" id="SSF51197">
    <property type="entry name" value="Clavaminate synthase-like"/>
    <property type="match status" value="1"/>
</dbReference>
<name>A0A8S1D2W2_9INSE</name>
<evidence type="ECO:0000313" key="2">
    <source>
        <dbReference type="EMBL" id="CAB3374487.1"/>
    </source>
</evidence>
<dbReference type="GO" id="GO:0016706">
    <property type="term" value="F:2-oxoglutarate-dependent dioxygenase activity"/>
    <property type="evidence" value="ECO:0007669"/>
    <property type="project" value="TreeGrafter"/>
</dbReference>
<dbReference type="Proteomes" id="UP000494165">
    <property type="component" value="Unassembled WGS sequence"/>
</dbReference>
<dbReference type="Gene3D" id="2.60.120.650">
    <property type="entry name" value="Cupin"/>
    <property type="match status" value="1"/>
</dbReference>
<dbReference type="PANTHER" id="PTHR12480:SF13">
    <property type="entry name" value="LD14533P"/>
    <property type="match status" value="1"/>
</dbReference>
<dbReference type="Pfam" id="PF13621">
    <property type="entry name" value="Cupin_8"/>
    <property type="match status" value="1"/>
</dbReference>
<sequence>MEASRTETDCESVCVGVDAAHELHAPTRAQFAMLAYASRPVVVRGAAADWSALRVFSPAFFRSVYEAYPDAYRAIESDCQFFPFRTEFSTLRDALNMDPDRVSLVPDTKPWYIGWSNCDPRVAEELRRHYQRPEFLPEDISATDWIFMGGPGPGAAMHLDYVSRPSWQAQISGSKTWRLAPPPECEQLCSSFNLTVNKGDIVLIDTNQWYHDTFVNPGELSITIGSEYG</sequence>
<evidence type="ECO:0000259" key="1">
    <source>
        <dbReference type="PROSITE" id="PS51184"/>
    </source>
</evidence>
<dbReference type="PROSITE" id="PS51184">
    <property type="entry name" value="JMJC"/>
    <property type="match status" value="1"/>
</dbReference>
<feature type="domain" description="JmjC" evidence="1">
    <location>
        <begin position="121"/>
        <end position="229"/>
    </location>
</feature>
<comment type="caution">
    <text evidence="2">The sequence shown here is derived from an EMBL/GenBank/DDBJ whole genome shotgun (WGS) entry which is preliminary data.</text>
</comment>
<gene>
    <name evidence="2" type="ORF">CLODIP_2_CD13124</name>
</gene>
<dbReference type="EMBL" id="CADEPI010000099">
    <property type="protein sequence ID" value="CAB3374487.1"/>
    <property type="molecule type" value="Genomic_DNA"/>
</dbReference>
<reference evidence="2 3" key="1">
    <citation type="submission" date="2020-04" db="EMBL/GenBank/DDBJ databases">
        <authorList>
            <person name="Alioto T."/>
            <person name="Alioto T."/>
            <person name="Gomez Garrido J."/>
        </authorList>
    </citation>
    <scope>NUCLEOTIDE SEQUENCE [LARGE SCALE GENOMIC DNA]</scope>
</reference>
<organism evidence="2 3">
    <name type="scientific">Cloeon dipterum</name>
    <dbReference type="NCBI Taxonomy" id="197152"/>
    <lineage>
        <taxon>Eukaryota</taxon>
        <taxon>Metazoa</taxon>
        <taxon>Ecdysozoa</taxon>
        <taxon>Arthropoda</taxon>
        <taxon>Hexapoda</taxon>
        <taxon>Insecta</taxon>
        <taxon>Pterygota</taxon>
        <taxon>Palaeoptera</taxon>
        <taxon>Ephemeroptera</taxon>
        <taxon>Pisciforma</taxon>
        <taxon>Baetidae</taxon>
        <taxon>Cloeon</taxon>
    </lineage>
</organism>
<dbReference type="InterPro" id="IPR041667">
    <property type="entry name" value="Cupin_8"/>
</dbReference>
<evidence type="ECO:0000313" key="3">
    <source>
        <dbReference type="Proteomes" id="UP000494165"/>
    </source>
</evidence>
<dbReference type="AlphaFoldDB" id="A0A8S1D2W2"/>
<proteinExistence type="predicted"/>
<accession>A0A8S1D2W2</accession>
<dbReference type="OrthoDB" id="47883at2759"/>